<keyword evidence="2" id="KW-0805">Transcription regulation</keyword>
<sequence>MLPSIRQMDNFDLNLLRVFDALQRHGHLGKAAVELNLSQPATSYALKRLREELGDALFVKTRSGMQPTPRAMQLAPVVQSVLADIRERVLTAPNFEPDKAQRTFNLAMSDVGEMVSLPKLLQRVTSLAPSVNVNVVSLAPKQLLSALQRSEVDLAIGYFPDLDGVDVFQQRLVRHSFVCLVRKEHPAAQGRLTKKLFCELPHAVVQAEGRRHEIVEQFLKEHGIQRRELLHTPHFLSIPMTIAMTDLVVTVSSDVGEIFSRIADLAILEPPYRMPHFDVKQHWHRSQHDDPGNRWLRGLVHELFVQRAD</sequence>
<reference evidence="6 7" key="1">
    <citation type="submission" date="2019-03" db="EMBL/GenBank/DDBJ databases">
        <title>Paraburkholderia sp. 4M-K11, isolated from subtropical forest soil.</title>
        <authorList>
            <person name="Gao Z.-H."/>
            <person name="Qiu L.-H."/>
        </authorList>
    </citation>
    <scope>NUCLEOTIDE SEQUENCE [LARGE SCALE GENOMIC DNA]</scope>
    <source>
        <strain evidence="6 7">4M-K11</strain>
    </source>
</reference>
<dbReference type="InterPro" id="IPR000847">
    <property type="entry name" value="LysR_HTH_N"/>
</dbReference>
<keyword evidence="4" id="KW-0804">Transcription</keyword>
<gene>
    <name evidence="6" type="ORF">EYW47_33060</name>
</gene>
<evidence type="ECO:0000256" key="3">
    <source>
        <dbReference type="ARBA" id="ARBA00023125"/>
    </source>
</evidence>
<evidence type="ECO:0000259" key="5">
    <source>
        <dbReference type="PROSITE" id="PS50931"/>
    </source>
</evidence>
<comment type="similarity">
    <text evidence="1">Belongs to the LysR transcriptional regulatory family.</text>
</comment>
<dbReference type="Pfam" id="PF00126">
    <property type="entry name" value="HTH_1"/>
    <property type="match status" value="1"/>
</dbReference>
<evidence type="ECO:0000256" key="1">
    <source>
        <dbReference type="ARBA" id="ARBA00009437"/>
    </source>
</evidence>
<dbReference type="CDD" id="cd08459">
    <property type="entry name" value="PBP2_DntR_NahR_LinR_like"/>
    <property type="match status" value="1"/>
</dbReference>
<accession>A0A4R5M149</accession>
<dbReference type="InterPro" id="IPR005119">
    <property type="entry name" value="LysR_subst-bd"/>
</dbReference>
<dbReference type="InterPro" id="IPR050389">
    <property type="entry name" value="LysR-type_TF"/>
</dbReference>
<protein>
    <submittedName>
        <fullName evidence="6">LysR family transcriptional regulator</fullName>
    </submittedName>
</protein>
<dbReference type="PRINTS" id="PR00039">
    <property type="entry name" value="HTHLYSR"/>
</dbReference>
<dbReference type="SUPFAM" id="SSF53850">
    <property type="entry name" value="Periplasmic binding protein-like II"/>
    <property type="match status" value="1"/>
</dbReference>
<dbReference type="AlphaFoldDB" id="A0A4R5M149"/>
<comment type="caution">
    <text evidence="6">The sequence shown here is derived from an EMBL/GenBank/DDBJ whole genome shotgun (WGS) entry which is preliminary data.</text>
</comment>
<dbReference type="Pfam" id="PF03466">
    <property type="entry name" value="LysR_substrate"/>
    <property type="match status" value="1"/>
</dbReference>
<dbReference type="GO" id="GO:0003700">
    <property type="term" value="F:DNA-binding transcription factor activity"/>
    <property type="evidence" value="ECO:0007669"/>
    <property type="project" value="InterPro"/>
</dbReference>
<evidence type="ECO:0000313" key="7">
    <source>
        <dbReference type="Proteomes" id="UP000295722"/>
    </source>
</evidence>
<dbReference type="Gene3D" id="1.10.10.10">
    <property type="entry name" value="Winged helix-like DNA-binding domain superfamily/Winged helix DNA-binding domain"/>
    <property type="match status" value="1"/>
</dbReference>
<dbReference type="InterPro" id="IPR036390">
    <property type="entry name" value="WH_DNA-bd_sf"/>
</dbReference>
<evidence type="ECO:0000256" key="4">
    <source>
        <dbReference type="ARBA" id="ARBA00023163"/>
    </source>
</evidence>
<keyword evidence="7" id="KW-1185">Reference proteome</keyword>
<evidence type="ECO:0000313" key="6">
    <source>
        <dbReference type="EMBL" id="TDG18835.1"/>
    </source>
</evidence>
<dbReference type="OrthoDB" id="5495633at2"/>
<dbReference type="PROSITE" id="PS50931">
    <property type="entry name" value="HTH_LYSR"/>
    <property type="match status" value="1"/>
</dbReference>
<evidence type="ECO:0000256" key="2">
    <source>
        <dbReference type="ARBA" id="ARBA00023015"/>
    </source>
</evidence>
<dbReference type="Gene3D" id="3.40.190.10">
    <property type="entry name" value="Periplasmic binding protein-like II"/>
    <property type="match status" value="2"/>
</dbReference>
<dbReference type="GO" id="GO:0003677">
    <property type="term" value="F:DNA binding"/>
    <property type="evidence" value="ECO:0007669"/>
    <property type="project" value="UniProtKB-KW"/>
</dbReference>
<name>A0A4R5M149_9BURK</name>
<dbReference type="SUPFAM" id="SSF46785">
    <property type="entry name" value="Winged helix' DNA-binding domain"/>
    <property type="match status" value="1"/>
</dbReference>
<dbReference type="Proteomes" id="UP000295722">
    <property type="component" value="Unassembled WGS sequence"/>
</dbReference>
<dbReference type="PANTHER" id="PTHR30118:SF15">
    <property type="entry name" value="TRANSCRIPTIONAL REGULATORY PROTEIN"/>
    <property type="match status" value="1"/>
</dbReference>
<organism evidence="6 7">
    <name type="scientific">Paraburkholderia silviterrae</name>
    <dbReference type="NCBI Taxonomy" id="2528715"/>
    <lineage>
        <taxon>Bacteria</taxon>
        <taxon>Pseudomonadati</taxon>
        <taxon>Pseudomonadota</taxon>
        <taxon>Betaproteobacteria</taxon>
        <taxon>Burkholderiales</taxon>
        <taxon>Burkholderiaceae</taxon>
        <taxon>Paraburkholderia</taxon>
    </lineage>
</organism>
<dbReference type="EMBL" id="SMRP01000027">
    <property type="protein sequence ID" value="TDG18835.1"/>
    <property type="molecule type" value="Genomic_DNA"/>
</dbReference>
<keyword evidence="3" id="KW-0238">DNA-binding</keyword>
<dbReference type="PANTHER" id="PTHR30118">
    <property type="entry name" value="HTH-TYPE TRANSCRIPTIONAL REGULATOR LEUO-RELATED"/>
    <property type="match status" value="1"/>
</dbReference>
<proteinExistence type="inferred from homology"/>
<feature type="domain" description="HTH lysR-type" evidence="5">
    <location>
        <begin position="11"/>
        <end position="68"/>
    </location>
</feature>
<dbReference type="InterPro" id="IPR036388">
    <property type="entry name" value="WH-like_DNA-bd_sf"/>
</dbReference>